<feature type="region of interest" description="Disordered" evidence="2">
    <location>
        <begin position="570"/>
        <end position="897"/>
    </location>
</feature>
<dbReference type="Pfam" id="PF00627">
    <property type="entry name" value="UBA"/>
    <property type="match status" value="1"/>
</dbReference>
<keyword evidence="6" id="KW-1185">Reference proteome</keyword>
<evidence type="ECO:0000313" key="5">
    <source>
        <dbReference type="EMBL" id="QDZ21452.1"/>
    </source>
</evidence>
<feature type="domain" description="UBA" evidence="3">
    <location>
        <begin position="1021"/>
        <end position="1061"/>
    </location>
</feature>
<dbReference type="Pfam" id="PF12763">
    <property type="entry name" value="EH"/>
    <property type="match status" value="1"/>
</dbReference>
<dbReference type="SUPFAM" id="SSF47473">
    <property type="entry name" value="EF-hand"/>
    <property type="match status" value="1"/>
</dbReference>
<feature type="compositionally biased region" description="Polar residues" evidence="2">
    <location>
        <begin position="678"/>
        <end position="690"/>
    </location>
</feature>
<feature type="compositionally biased region" description="Low complexity" evidence="2">
    <location>
        <begin position="599"/>
        <end position="609"/>
    </location>
</feature>
<feature type="compositionally biased region" description="Basic residues" evidence="2">
    <location>
        <begin position="250"/>
        <end position="263"/>
    </location>
</feature>
<feature type="compositionally biased region" description="Basic and acidic residues" evidence="2">
    <location>
        <begin position="270"/>
        <end position="289"/>
    </location>
</feature>
<feature type="region of interest" description="Disordered" evidence="2">
    <location>
        <begin position="522"/>
        <end position="558"/>
    </location>
</feature>
<name>A0A5B8MQ72_9CHLO</name>
<evidence type="ECO:0000256" key="2">
    <source>
        <dbReference type="SAM" id="MobiDB-lite"/>
    </source>
</evidence>
<evidence type="ECO:0000256" key="1">
    <source>
        <dbReference type="SAM" id="Coils"/>
    </source>
</evidence>
<evidence type="ECO:0000313" key="6">
    <source>
        <dbReference type="Proteomes" id="UP000316726"/>
    </source>
</evidence>
<gene>
    <name evidence="5" type="ORF">A3770_05p39700</name>
</gene>
<feature type="coiled-coil region" evidence="1">
    <location>
        <begin position="88"/>
        <end position="143"/>
    </location>
</feature>
<dbReference type="InterPro" id="IPR000261">
    <property type="entry name" value="EH_dom"/>
</dbReference>
<feature type="compositionally biased region" description="Low complexity" evidence="2">
    <location>
        <begin position="407"/>
        <end position="417"/>
    </location>
</feature>
<sequence>MDTEVSRALRRVADDLKRELAGAVDDVFGSTVSKREGETGPKQKARAESLVSELKQMMATCVEGRKHFSDAVSGRVGQNSIEATEKLVSVLQVEVDFLKLRLDRERDERSELGKQLGNLEEERKRLESQSRRIEDDITEASESNARLEVAFGKAKRLVNDLRNSIDLANLVKKEKGECFEKVEHQSSPAPPQSEREDLEAPRPADPTEPAAGSSGPKGKPDADSSRPPAAKPVEAPKEEAVTSGQSLTRAQKKKLKKKQKRMAAKALKAQQEDKEEVAKDDGDGKEPVGKADAQVELDPAPAPVPSVSPEISRSKSAREIPSSSEVDDITPEGDTTEKEGVEDDRDQQALSEAQETPAVDVKLDDNSGSTDSCGMPSQPVEPPQASESPVEADTSSKTTEQTEVEMPAAPAAPAAAADMKFDDNFGSTDLFGMPSQPVEADTSSKTTEQTEVEMPAAPAAPAAAADMKFDDNFGSTDLFGMPSQPVEADTSSKTTEQTEVEMPAAPAAPAAAADMKFDDNFGSTDLFGMPSQPVEADTSSKTTEQTEVEMPAAPAAPAAAADMKFDDNFGSTDLFGMPSQPVEADTSSKTTEQTEVEMPAAPAAPAAAADMKFDDNFGSTDLFGMASQPVEQSTALSDDLFAPAPTGQQQWQDMDLFEPLEIQPTQAAAPNTAKGAENSGSAFDSNSWVDFSSVAAPPSQPQNPEVASSALGQSSFDADLLSWGQPSATAEGSGAAPQQPAPAFVAGPPVAEPSEPSSWAQFGNSPPQFWNDLPAPVPVPSATSFDNPDVLPSTQNTASGQALESVDFFGMPSASQVTQQAGQSQAQQQPSPNLFAMADPGLQGGPSSIPSSGAEFDSNAAWGEDPFQSQQQTSEEPAVSQAPHASPQTPVSPSSMKLRSLSEIEINKCKQAFKKLAGSKESAVTKEDLHKYYTLTSLPEATFSTIWRLTDPPTNGQVSEKQFFLFMYFMTAAVKGSDLPESISKEDIAFILGKGATEILGTPPGSSPSAAQAVGGTSSASIGDPKLRQLVELGFDEAAAKSALAAAGNDVDTAANYLFGDSAGGSGPAQAPPQNVPGTSASGPVSLYLEQLSSDVSKVASRVFLQIKVLGPAGNSLEQNNMVEIGLGSSSRKEAFTRIDRALAYEHSFETLLQSDAKFSFEVKKEKKRSFVGKAWGVLDLKAMADVIASGHFAATGNILRIPLSSKPIDVANYKNKKSAVKGSSSQLHLKLTW</sequence>
<dbReference type="Proteomes" id="UP000316726">
    <property type="component" value="Chromosome 5"/>
</dbReference>
<dbReference type="PROSITE" id="PS50031">
    <property type="entry name" value="EH"/>
    <property type="match status" value="1"/>
</dbReference>
<evidence type="ECO:0008006" key="7">
    <source>
        <dbReference type="Google" id="ProtNLM"/>
    </source>
</evidence>
<feature type="compositionally biased region" description="Low complexity" evidence="2">
    <location>
        <begin position="813"/>
        <end position="829"/>
    </location>
</feature>
<feature type="compositionally biased region" description="Polar residues" evidence="2">
    <location>
        <begin position="702"/>
        <end position="716"/>
    </location>
</feature>
<feature type="region of interest" description="Disordered" evidence="2">
    <location>
        <begin position="474"/>
        <end position="510"/>
    </location>
</feature>
<dbReference type="PROSITE" id="PS50030">
    <property type="entry name" value="UBA"/>
    <property type="match status" value="1"/>
</dbReference>
<dbReference type="InterPro" id="IPR011992">
    <property type="entry name" value="EF-hand-dom_pair"/>
</dbReference>
<dbReference type="SUPFAM" id="SSF46934">
    <property type="entry name" value="UBA-like"/>
    <property type="match status" value="1"/>
</dbReference>
<organism evidence="5 6">
    <name type="scientific">Chloropicon primus</name>
    <dbReference type="NCBI Taxonomy" id="1764295"/>
    <lineage>
        <taxon>Eukaryota</taxon>
        <taxon>Viridiplantae</taxon>
        <taxon>Chlorophyta</taxon>
        <taxon>Chloropicophyceae</taxon>
        <taxon>Chloropicales</taxon>
        <taxon>Chloropicaceae</taxon>
        <taxon>Chloropicon</taxon>
    </lineage>
</organism>
<dbReference type="InterPro" id="IPR009060">
    <property type="entry name" value="UBA-like_sf"/>
</dbReference>
<reference evidence="5 6" key="1">
    <citation type="submission" date="2018-07" db="EMBL/GenBank/DDBJ databases">
        <title>The complete nuclear genome of the prasinophyte Chloropicon primus (CCMP1205).</title>
        <authorList>
            <person name="Pombert J.-F."/>
            <person name="Otis C."/>
            <person name="Turmel M."/>
            <person name="Lemieux C."/>
        </authorList>
    </citation>
    <scope>NUCLEOTIDE SEQUENCE [LARGE SCALE GENOMIC DNA]</scope>
    <source>
        <strain evidence="5 6">CCMP1205</strain>
    </source>
</reference>
<dbReference type="AlphaFoldDB" id="A0A5B8MQ72"/>
<feature type="compositionally biased region" description="Polar residues" evidence="2">
    <location>
        <begin position="886"/>
        <end position="897"/>
    </location>
</feature>
<dbReference type="InterPro" id="IPR015940">
    <property type="entry name" value="UBA"/>
</dbReference>
<feature type="compositionally biased region" description="Low complexity" evidence="2">
    <location>
        <begin position="730"/>
        <end position="753"/>
    </location>
</feature>
<evidence type="ECO:0000259" key="3">
    <source>
        <dbReference type="PROSITE" id="PS50030"/>
    </source>
</evidence>
<feature type="domain" description="EH" evidence="4">
    <location>
        <begin position="905"/>
        <end position="983"/>
    </location>
</feature>
<proteinExistence type="predicted"/>
<dbReference type="Gene3D" id="1.10.238.10">
    <property type="entry name" value="EF-hand"/>
    <property type="match status" value="1"/>
</dbReference>
<dbReference type="SMART" id="SM00165">
    <property type="entry name" value="UBA"/>
    <property type="match status" value="1"/>
</dbReference>
<feature type="compositionally biased region" description="Polar residues" evidence="2">
    <location>
        <begin position="755"/>
        <end position="768"/>
    </location>
</feature>
<keyword evidence="1" id="KW-0175">Coiled coil</keyword>
<accession>A0A5B8MQ72</accession>
<dbReference type="EMBL" id="CP031038">
    <property type="protein sequence ID" value="QDZ21452.1"/>
    <property type="molecule type" value="Genomic_DNA"/>
</dbReference>
<feature type="compositionally biased region" description="Basic and acidic residues" evidence="2">
    <location>
        <begin position="193"/>
        <end position="202"/>
    </location>
</feature>
<feature type="compositionally biased region" description="Polar residues" evidence="2">
    <location>
        <begin position="781"/>
        <end position="802"/>
    </location>
</feature>
<feature type="region of interest" description="Disordered" evidence="2">
    <location>
        <begin position="179"/>
        <end position="462"/>
    </location>
</feature>
<protein>
    <recommendedName>
        <fullName evidence="7">UBA domain-containing protein</fullName>
    </recommendedName>
</protein>
<evidence type="ECO:0000259" key="4">
    <source>
        <dbReference type="PROSITE" id="PS50031"/>
    </source>
</evidence>
<dbReference type="STRING" id="1764295.A0A5B8MQ72"/>
<dbReference type="Gene3D" id="1.10.8.10">
    <property type="entry name" value="DNA helicase RuvA subunit, C-terminal domain"/>
    <property type="match status" value="1"/>
</dbReference>